<dbReference type="OrthoDB" id="9803010at2"/>
<dbReference type="Gene3D" id="3.40.50.720">
    <property type="entry name" value="NAD(P)-binding Rossmann-like Domain"/>
    <property type="match status" value="1"/>
</dbReference>
<evidence type="ECO:0000256" key="2">
    <source>
        <dbReference type="ARBA" id="ARBA00007637"/>
    </source>
</evidence>
<protein>
    <submittedName>
        <fullName evidence="4">NAD-dependent epimerase/dehydratase family protein</fullName>
    </submittedName>
</protein>
<dbReference type="Proteomes" id="UP000316123">
    <property type="component" value="Unassembled WGS sequence"/>
</dbReference>
<sequence>MKLLITGASGFIGKNLMKAAIKKWGVGNVIALTATPNLNETSITFKNHQQDLGLTNAEIERIQDVDVIIHAGAYTPKSAATANAINECNSNVAFTNNLLSIDFKKLSKIIFTSTLDVYKNTTPISESSVTGPSTLYGWSKLYCEQIIANYAQQKSINSHTLRIGHVYGPGEEQYQKFLPKTIGRILAGEEVELYGDGSELRSFIYIDDVVSAILASVELAERVDIINIVGGAYRLNKKPAISTDIDKRPRRTSEAKIIQRRHKRFYFRYNAHKKIPTGNRNRF</sequence>
<reference evidence="4 5" key="1">
    <citation type="submission" date="2019-06" db="EMBL/GenBank/DDBJ databases">
        <title>Pseudomonas bimorpha sp. nov. isolated from bovine raw milk and skim milk concentrate.</title>
        <authorList>
            <person name="Hofmann K."/>
            <person name="Huptas C."/>
            <person name="Doll E."/>
            <person name="Scherer S."/>
            <person name="Wenning M."/>
        </authorList>
    </citation>
    <scope>NUCLEOTIDE SEQUENCE [LARGE SCALE GENOMIC DNA]</scope>
    <source>
        <strain evidence="4 5">DSM 13124</strain>
    </source>
</reference>
<dbReference type="PANTHER" id="PTHR43000">
    <property type="entry name" value="DTDP-D-GLUCOSE 4,6-DEHYDRATASE-RELATED"/>
    <property type="match status" value="1"/>
</dbReference>
<organism evidence="4 5">
    <name type="scientific">Pseudomonas marginalis</name>
    <name type="common">Pseudomonas panacis</name>
    <dbReference type="NCBI Taxonomy" id="298"/>
    <lineage>
        <taxon>Bacteria</taxon>
        <taxon>Pseudomonadati</taxon>
        <taxon>Pseudomonadota</taxon>
        <taxon>Gammaproteobacteria</taxon>
        <taxon>Pseudomonadales</taxon>
        <taxon>Pseudomonadaceae</taxon>
        <taxon>Pseudomonas</taxon>
    </lineage>
</organism>
<proteinExistence type="inferred from homology"/>
<evidence type="ECO:0000313" key="5">
    <source>
        <dbReference type="Proteomes" id="UP000316123"/>
    </source>
</evidence>
<dbReference type="Pfam" id="PF01370">
    <property type="entry name" value="Epimerase"/>
    <property type="match status" value="1"/>
</dbReference>
<dbReference type="InterPro" id="IPR001509">
    <property type="entry name" value="Epimerase_deHydtase"/>
</dbReference>
<dbReference type="SUPFAM" id="SSF51735">
    <property type="entry name" value="NAD(P)-binding Rossmann-fold domains"/>
    <property type="match status" value="1"/>
</dbReference>
<dbReference type="AlphaFoldDB" id="A0A9X9FUI5"/>
<comment type="caution">
    <text evidence="4">The sequence shown here is derived from an EMBL/GenBank/DDBJ whole genome shotgun (WGS) entry which is preliminary data.</text>
</comment>
<accession>A0A9X9FUI5</accession>
<comment type="pathway">
    <text evidence="1">Bacterial outer membrane biogenesis; LPS O-antigen biosynthesis.</text>
</comment>
<evidence type="ECO:0000259" key="3">
    <source>
        <dbReference type="Pfam" id="PF01370"/>
    </source>
</evidence>
<evidence type="ECO:0000256" key="1">
    <source>
        <dbReference type="ARBA" id="ARBA00005125"/>
    </source>
</evidence>
<comment type="similarity">
    <text evidence="2">Belongs to the NAD(P)-dependent epimerase/dehydratase family.</text>
</comment>
<feature type="domain" description="NAD-dependent epimerase/dehydratase" evidence="3">
    <location>
        <begin position="4"/>
        <end position="228"/>
    </location>
</feature>
<name>A0A9X9FUI5_PSEMA</name>
<dbReference type="EMBL" id="VFEQ01000037">
    <property type="protein sequence ID" value="TWR49438.1"/>
    <property type="molecule type" value="Genomic_DNA"/>
</dbReference>
<gene>
    <name evidence="4" type="ORF">FIV41_31085</name>
</gene>
<dbReference type="InterPro" id="IPR036291">
    <property type="entry name" value="NAD(P)-bd_dom_sf"/>
</dbReference>
<evidence type="ECO:0000313" key="4">
    <source>
        <dbReference type="EMBL" id="TWR49438.1"/>
    </source>
</evidence>
<dbReference type="RefSeq" id="WP_146484886.1">
    <property type="nucleotide sequence ID" value="NZ_VFEQ01000037.1"/>
</dbReference>